<comment type="caution">
    <text evidence="3">The sequence shown here is derived from an EMBL/GenBank/DDBJ whole genome shotgun (WGS) entry which is preliminary data.</text>
</comment>
<feature type="compositionally biased region" description="Low complexity" evidence="1">
    <location>
        <begin position="475"/>
        <end position="497"/>
    </location>
</feature>
<feature type="region of interest" description="Disordered" evidence="1">
    <location>
        <begin position="799"/>
        <end position="835"/>
    </location>
</feature>
<feature type="region of interest" description="Disordered" evidence="1">
    <location>
        <begin position="1733"/>
        <end position="1784"/>
    </location>
</feature>
<feature type="region of interest" description="Disordered" evidence="1">
    <location>
        <begin position="1037"/>
        <end position="1076"/>
    </location>
</feature>
<keyword evidence="2" id="KW-0472">Membrane</keyword>
<feature type="region of interest" description="Disordered" evidence="1">
    <location>
        <begin position="1444"/>
        <end position="1518"/>
    </location>
</feature>
<feature type="region of interest" description="Disordered" evidence="1">
    <location>
        <begin position="166"/>
        <end position="187"/>
    </location>
</feature>
<feature type="transmembrane region" description="Helical" evidence="2">
    <location>
        <begin position="19"/>
        <end position="42"/>
    </location>
</feature>
<accession>A0A9W6BPS1</accession>
<feature type="region of interest" description="Disordered" evidence="1">
    <location>
        <begin position="1379"/>
        <end position="1417"/>
    </location>
</feature>
<name>A0A9W6BPS1_9CHLO</name>
<dbReference type="EMBL" id="BRXU01000015">
    <property type="protein sequence ID" value="GLC56186.1"/>
    <property type="molecule type" value="Genomic_DNA"/>
</dbReference>
<reference evidence="3 4" key="1">
    <citation type="journal article" date="2023" name="Commun. Biol.">
        <title>Reorganization of the ancestral sex-determining regions during the evolution of trioecy in Pleodorina starrii.</title>
        <authorList>
            <person name="Takahashi K."/>
            <person name="Suzuki S."/>
            <person name="Kawai-Toyooka H."/>
            <person name="Yamamoto K."/>
            <person name="Hamaji T."/>
            <person name="Ootsuki R."/>
            <person name="Yamaguchi H."/>
            <person name="Kawachi M."/>
            <person name="Higashiyama T."/>
            <person name="Nozaki H."/>
        </authorList>
    </citation>
    <scope>NUCLEOTIDE SEQUENCE [LARGE SCALE GENOMIC DNA]</scope>
    <source>
        <strain evidence="3 4">NIES-4479</strain>
    </source>
</reference>
<evidence type="ECO:0000313" key="3">
    <source>
        <dbReference type="EMBL" id="GLC56186.1"/>
    </source>
</evidence>
<feature type="compositionally biased region" description="Low complexity" evidence="1">
    <location>
        <begin position="805"/>
        <end position="835"/>
    </location>
</feature>
<feature type="region of interest" description="Disordered" evidence="1">
    <location>
        <begin position="86"/>
        <end position="124"/>
    </location>
</feature>
<feature type="compositionally biased region" description="Gly residues" evidence="1">
    <location>
        <begin position="1946"/>
        <end position="1955"/>
    </location>
</feature>
<feature type="region of interest" description="Disordered" evidence="1">
    <location>
        <begin position="445"/>
        <end position="528"/>
    </location>
</feature>
<feature type="compositionally biased region" description="Basic and acidic residues" evidence="1">
    <location>
        <begin position="1956"/>
        <end position="1965"/>
    </location>
</feature>
<proteinExistence type="predicted"/>
<feature type="region of interest" description="Disordered" evidence="1">
    <location>
        <begin position="1834"/>
        <end position="1965"/>
    </location>
</feature>
<feature type="compositionally biased region" description="Low complexity" evidence="1">
    <location>
        <begin position="1746"/>
        <end position="1765"/>
    </location>
</feature>
<protein>
    <submittedName>
        <fullName evidence="3">Uncharacterized protein</fullName>
    </submittedName>
</protein>
<organism evidence="3 4">
    <name type="scientific">Pleodorina starrii</name>
    <dbReference type="NCBI Taxonomy" id="330485"/>
    <lineage>
        <taxon>Eukaryota</taxon>
        <taxon>Viridiplantae</taxon>
        <taxon>Chlorophyta</taxon>
        <taxon>core chlorophytes</taxon>
        <taxon>Chlorophyceae</taxon>
        <taxon>CS clade</taxon>
        <taxon>Chlamydomonadales</taxon>
        <taxon>Volvocaceae</taxon>
        <taxon>Pleodorina</taxon>
    </lineage>
</organism>
<keyword evidence="4" id="KW-1185">Reference proteome</keyword>
<feature type="region of interest" description="Disordered" evidence="1">
    <location>
        <begin position="2043"/>
        <end position="2112"/>
    </location>
</feature>
<feature type="compositionally biased region" description="Low complexity" evidence="1">
    <location>
        <begin position="1385"/>
        <end position="1408"/>
    </location>
</feature>
<dbReference type="Proteomes" id="UP001165080">
    <property type="component" value="Unassembled WGS sequence"/>
</dbReference>
<feature type="compositionally biased region" description="Basic and acidic residues" evidence="1">
    <location>
        <begin position="53"/>
        <end position="65"/>
    </location>
</feature>
<feature type="compositionally biased region" description="Gly residues" evidence="1">
    <location>
        <begin position="1916"/>
        <end position="1927"/>
    </location>
</feature>
<keyword evidence="2" id="KW-0812">Transmembrane</keyword>
<keyword evidence="2" id="KW-1133">Transmembrane helix</keyword>
<feature type="region of interest" description="Disordered" evidence="1">
    <location>
        <begin position="257"/>
        <end position="277"/>
    </location>
</feature>
<feature type="compositionally biased region" description="Low complexity" evidence="1">
    <location>
        <begin position="1037"/>
        <end position="1046"/>
    </location>
</feature>
<feature type="compositionally biased region" description="Low complexity" evidence="1">
    <location>
        <begin position="2076"/>
        <end position="2112"/>
    </location>
</feature>
<gene>
    <name evidence="3" type="primary">PLEST001810</name>
    <name evidence="3" type="ORF">PLESTB_001077700</name>
</gene>
<feature type="region of interest" description="Disordered" evidence="1">
    <location>
        <begin position="50"/>
        <end position="74"/>
    </location>
</feature>
<feature type="compositionally biased region" description="Low complexity" evidence="1">
    <location>
        <begin position="950"/>
        <end position="961"/>
    </location>
</feature>
<feature type="compositionally biased region" description="Low complexity" evidence="1">
    <location>
        <begin position="2043"/>
        <end position="2054"/>
    </location>
</feature>
<feature type="region of interest" description="Disordered" evidence="1">
    <location>
        <begin position="1250"/>
        <end position="1270"/>
    </location>
</feature>
<feature type="compositionally biased region" description="Low complexity" evidence="1">
    <location>
        <begin position="1928"/>
        <end position="1943"/>
    </location>
</feature>
<feature type="region of interest" description="Disordered" evidence="1">
    <location>
        <begin position="950"/>
        <end position="971"/>
    </location>
</feature>
<evidence type="ECO:0000256" key="2">
    <source>
        <dbReference type="SAM" id="Phobius"/>
    </source>
</evidence>
<feature type="region of interest" description="Disordered" evidence="1">
    <location>
        <begin position="2170"/>
        <end position="2193"/>
    </location>
</feature>
<evidence type="ECO:0000256" key="1">
    <source>
        <dbReference type="SAM" id="MobiDB-lite"/>
    </source>
</evidence>
<sequence>MSLDGAATTWPWGAADASLAVVTITLLLGLIIILLQALPWAARNRGRVSNLPRADEAPSDPRVDLPELAPPPASASKICDYETKRLSSHELQLDPPSSWEAETPAAKEDDGSGSGADDDVTSPFDSAAATSTAVFGGNTKRGCGINDASAIASAYAAAEERLAAAGGRDDDAGGASGEGTSRQHGPSCIAGASTYTSVVWGCTNALEGLSAATQGDASLASELHTGDTSSRLIQSFPTEEWPLSPTSVTGHAAAAIRSGSGRATRGGSGDAAAAQPPITAGLASTGYEGSGGRTAPWARWKPPGLSYVPAAAAPPPRLPSLAHPETSGWASDGASVESNARSADVGSAAPAAKLAAGHTGLEISTSASPRRNLPPPLDTPLFWYRGGAASGRGIGVEGGGGELPWAVEMGGGSGGGDGGGVRALTAVLTEAAARAPPPMYPLTPAQSTQPLPAASMLSYGGTAFHDDSTPTPRLSSNPSTQQPQSSNPSTSATAPPARQHPSFLSYYSHVGLSGEPTEGPESSAAPRGQPVATAAGFLALASPGRRLAESYGASPSLSASGSPARAVPAALQAGAGAATATVPSSGPSAAWDAGSPRSEALAVLHGPPEALSEPSRRRGGGGGGLLIGGVFSGAGSEVSAHATETSLPLSDGSRADGGHLLAGAAARSEARSEARSAATGMRSGACSAAASHGSLLSAATVAEEREYEAAAAVGSGSTLSDSTNGGGGSAVLQLNASPFFTRPTPTSRAVEDSAWQQRAASAAAAEARARQYYHAAAAAAAPVQESRDATRVPHQPSINLGELLAPPAGAGDPAAAGSGAAYAAAPAGPHGGRSPASVLYTSRCSSRLLSVKLESAAAVAAVSGAGPAANVPAAAGAISREVASTLLRHVPPGRLVRISALAVRGCVQLLVRVQMGPPADAAAAHGVDMMAALMAALGRMAAAAAAPPEGLPAGAEASGVEAGDDGDDGGVLLGEAAPAGFAMNLALQGGFEPPIWRAFTTFPGPLAPASSGLPLLPPGLPAAAAAEPGAIAAAAAPTPAPTLGSADRAAGGHAPAGPTEAASPGAGGVAVGADAAPASPQGWQELTVGGVLPAAEGAISAVIPVPAVLAAAGTDYGGGGAKLDVRLELLYDEPAVGSAVEGGNAAGGLVAAPRRVVAAAEGQVLLDEEYDIRGMSYIDIPLPADSLSRLPPGSLAVWMLSADPRVVGGAPSLLAGAAELLLLPPPAAEELQAYVRAVLERAATKPAAQAAQAQGASIEPDSSEHTAALPKTAAGAESAAVVDATAAAAVPLTRGQLWTRHLQPLLVDFGYVVAAARELHKASDETAATAWLELAADVLAHCEAAGLAACGELLRQAIDGGSVTEVSIASAVSAGGGVGGGGRAPAGDAAAAATPPAATAMRRAPTPSWRTQSEVGVGTDTSASAAKALAETAAAVEAGPQLQMPSLRAPPEGQFGAGDLPYNGATALVDDGGDEAGGSQADNGEREGEDDEGEGNPYGSPFSTNNVIDGGPSRQPEGYSQRTLTVLMRPLPPKPWRHHAGGGNGSSALLPPARVFRSTQAALAVCTAAGAADSAAHHPLQRPSCMQPPTSAGAAGSTMYSTLPIRAASAAAVSHCGSGSGRYPERAGSDPSTSLGLDVPPSTYEAGCCLDPQQSGVHTGNTITDPLCATAAQMLSGIASTAADSDGRRSYDGRIGVGGDGGGAARAPEAAALARSGSAAASMLPPATGSFAWSPLTSPTRQPKGAAVVAAAAAEGPTSSRAAGGHSQGSGHGPADGSPGHVRICAPRRRHRDGVGSPSGSGGPADLSAAAAVPLPAGYEEVEVEVLLARGPEQSAAGGHGSVGLEVGARASSPRRRGGGSGAGRAASALQTQGLTPGPLADLQKTSIHPPPQQRGAAATTAAMVADDGEATAQGANGGNGGRGSGAAGRVAAQPRAAAPPRGSHGRGGGNGGCSGRDDSSGEDRTDLDKLLDLGWREVECGLLLRKMSPLSAAIGGGSEDGGSGGAAGASSLCFMSACEHEGAADGPATAADGAAAAQLSAAPPATATAAPSGEHGRGGGVPRAAAATGTGGGPASPNAGPTWQSKVPPQLESSQPPPAAAAASPAERAPAGGSRWVDKLVAAATALGFHDVTCTLLVKTNHTESRYLEESPGSSSLDAGWLDMSITTSERQGSSAGGGDGPAARSRGDDSRRCRLSAAYQEVRCGMLLKVLSRRPTAPGNLGLASR</sequence>
<evidence type="ECO:0000313" key="4">
    <source>
        <dbReference type="Proteomes" id="UP001165080"/>
    </source>
</evidence>
<dbReference type="OrthoDB" id="10692931at2759"/>